<evidence type="ECO:0000313" key="6">
    <source>
        <dbReference type="Proteomes" id="UP000198406"/>
    </source>
</evidence>
<dbReference type="GO" id="GO:0008270">
    <property type="term" value="F:zinc ion binding"/>
    <property type="evidence" value="ECO:0007669"/>
    <property type="project" value="UniProtKB-KW"/>
</dbReference>
<organism evidence="5 6">
    <name type="scientific">Fistulifera solaris</name>
    <name type="common">Oleaginous diatom</name>
    <dbReference type="NCBI Taxonomy" id="1519565"/>
    <lineage>
        <taxon>Eukaryota</taxon>
        <taxon>Sar</taxon>
        <taxon>Stramenopiles</taxon>
        <taxon>Ochrophyta</taxon>
        <taxon>Bacillariophyta</taxon>
        <taxon>Bacillariophyceae</taxon>
        <taxon>Bacillariophycidae</taxon>
        <taxon>Naviculales</taxon>
        <taxon>Naviculaceae</taxon>
        <taxon>Fistulifera</taxon>
    </lineage>
</organism>
<evidence type="ECO:0000313" key="5">
    <source>
        <dbReference type="EMBL" id="GAX23425.1"/>
    </source>
</evidence>
<keyword evidence="6" id="KW-1185">Reference proteome</keyword>
<evidence type="ECO:0000256" key="3">
    <source>
        <dbReference type="ARBA" id="ARBA00022833"/>
    </source>
</evidence>
<feature type="domain" description="RanBP2-type" evidence="4">
    <location>
        <begin position="58"/>
        <end position="77"/>
    </location>
</feature>
<dbReference type="EMBL" id="BDSP01000201">
    <property type="protein sequence ID" value="GAX23425.1"/>
    <property type="molecule type" value="Genomic_DNA"/>
</dbReference>
<reference evidence="5 6" key="1">
    <citation type="journal article" date="2015" name="Plant Cell">
        <title>Oil accumulation by the oleaginous diatom Fistulifera solaris as revealed by the genome and transcriptome.</title>
        <authorList>
            <person name="Tanaka T."/>
            <person name="Maeda Y."/>
            <person name="Veluchamy A."/>
            <person name="Tanaka M."/>
            <person name="Abida H."/>
            <person name="Marechal E."/>
            <person name="Bowler C."/>
            <person name="Muto M."/>
            <person name="Sunaga Y."/>
            <person name="Tanaka M."/>
            <person name="Yoshino T."/>
            <person name="Taniguchi T."/>
            <person name="Fukuda Y."/>
            <person name="Nemoto M."/>
            <person name="Matsumoto M."/>
            <person name="Wong P.S."/>
            <person name="Aburatani S."/>
            <person name="Fujibuchi W."/>
        </authorList>
    </citation>
    <scope>NUCLEOTIDE SEQUENCE [LARGE SCALE GENOMIC DNA]</scope>
    <source>
        <strain evidence="5 6">JPCC DA0580</strain>
    </source>
</reference>
<dbReference type="NCBIfam" id="TIGR01053">
    <property type="entry name" value="LSD1"/>
    <property type="match status" value="1"/>
</dbReference>
<dbReference type="PROSITE" id="PS01358">
    <property type="entry name" value="ZF_RANBP2_1"/>
    <property type="match status" value="1"/>
</dbReference>
<dbReference type="Proteomes" id="UP000198406">
    <property type="component" value="Unassembled WGS sequence"/>
</dbReference>
<protein>
    <recommendedName>
        <fullName evidence="4">RanBP2-type domain-containing protein</fullName>
    </recommendedName>
</protein>
<dbReference type="InterPro" id="IPR001876">
    <property type="entry name" value="Znf_RanBP2"/>
</dbReference>
<comment type="caution">
    <text evidence="5">The sequence shown here is derived from an EMBL/GenBank/DDBJ whole genome shotgun (WGS) entry which is preliminary data.</text>
</comment>
<evidence type="ECO:0000259" key="4">
    <source>
        <dbReference type="PROSITE" id="PS01358"/>
    </source>
</evidence>
<accession>A0A1Z5KBA6</accession>
<keyword evidence="2" id="KW-0863">Zinc-finger</keyword>
<name>A0A1Z5KBA6_FISSO</name>
<keyword evidence="1" id="KW-0479">Metal-binding</keyword>
<dbReference type="InParanoid" id="A0A1Z5KBA6"/>
<sequence length="80" mass="8956">MTQKYDDVENKGKNDEPEIFATAVPAANNEPPIPAGHARFYCSKCHTPYDLPDKATSWRCANCMTFNSITPGECEWCTII</sequence>
<gene>
    <name evidence="5" type="ORF">FisN_15Lh146</name>
</gene>
<evidence type="ECO:0000256" key="2">
    <source>
        <dbReference type="ARBA" id="ARBA00022771"/>
    </source>
</evidence>
<keyword evidence="3" id="KW-0862">Zinc</keyword>
<dbReference type="OrthoDB" id="41218at2759"/>
<dbReference type="AlphaFoldDB" id="A0A1Z5KBA6"/>
<evidence type="ECO:0000256" key="1">
    <source>
        <dbReference type="ARBA" id="ARBA00022723"/>
    </source>
</evidence>
<proteinExistence type="predicted"/>